<dbReference type="Gene3D" id="1.10.510.10">
    <property type="entry name" value="Transferase(Phosphotransferase) domain 1"/>
    <property type="match status" value="1"/>
</dbReference>
<evidence type="ECO:0000256" key="4">
    <source>
        <dbReference type="ARBA" id="ARBA00022741"/>
    </source>
</evidence>
<organism evidence="9 10">
    <name type="scientific">Sphaerimonospora thailandensis</name>
    <dbReference type="NCBI Taxonomy" id="795644"/>
    <lineage>
        <taxon>Bacteria</taxon>
        <taxon>Bacillati</taxon>
        <taxon>Actinomycetota</taxon>
        <taxon>Actinomycetes</taxon>
        <taxon>Streptosporangiales</taxon>
        <taxon>Streptosporangiaceae</taxon>
        <taxon>Sphaerimonospora</taxon>
    </lineage>
</organism>
<keyword evidence="6" id="KW-0067">ATP-binding</keyword>
<dbReference type="GO" id="GO:0004674">
    <property type="term" value="F:protein serine/threonine kinase activity"/>
    <property type="evidence" value="ECO:0007669"/>
    <property type="project" value="UniProtKB-KW"/>
</dbReference>
<reference evidence="9" key="1">
    <citation type="submission" date="2021-01" db="EMBL/GenBank/DDBJ databases">
        <title>Whole genome shotgun sequence of Sphaerimonospora thailandensis NBRC 107569.</title>
        <authorList>
            <person name="Komaki H."/>
            <person name="Tamura T."/>
        </authorList>
    </citation>
    <scope>NUCLEOTIDE SEQUENCE</scope>
    <source>
        <strain evidence="9">NBRC 107569</strain>
    </source>
</reference>
<keyword evidence="4" id="KW-0547">Nucleotide-binding</keyword>
<name>A0A8J3RC36_9ACTN</name>
<dbReference type="Gene3D" id="3.30.200.20">
    <property type="entry name" value="Phosphorylase Kinase, domain 1"/>
    <property type="match status" value="1"/>
</dbReference>
<keyword evidence="5" id="KW-0418">Kinase</keyword>
<sequence>METGERRLLAERYLLLSPLRRDGAGIMWHAHDLRLKRDVAIKEVQPPYRADEVDLPAARRQALREARSAARLSHPAIITVHDLLEDRGRLWIVTELLQGLTLADTVRHLGRLPMHWGAWVGFQLLAGVRHAHAMGVLHGDIRPGTVLLTEDRVVLTDFGIAAFDRDSSSSVTVPIARTGVYLAPERLHGAPASAAADLWSFGATLYYGIEGAPPTPADEPVPPRSAGPLTGLLTALLRRDPRRRPTAEQTAAVLIEFLRRRGIPAAPPGRRALSAAPHGPAPHSPDPHGPAPHSPAL</sequence>
<dbReference type="CDD" id="cd14014">
    <property type="entry name" value="STKc_PknB_like"/>
    <property type="match status" value="1"/>
</dbReference>
<evidence type="ECO:0000313" key="9">
    <source>
        <dbReference type="EMBL" id="GIH71586.1"/>
    </source>
</evidence>
<dbReference type="Pfam" id="PF00069">
    <property type="entry name" value="Pkinase"/>
    <property type="match status" value="1"/>
</dbReference>
<dbReference type="Proteomes" id="UP000610966">
    <property type="component" value="Unassembled WGS sequence"/>
</dbReference>
<dbReference type="PANTHER" id="PTHR43289:SF6">
    <property type="entry name" value="SERINE_THREONINE-PROTEIN KINASE NEKL-3"/>
    <property type="match status" value="1"/>
</dbReference>
<proteinExistence type="predicted"/>
<feature type="domain" description="Protein kinase" evidence="8">
    <location>
        <begin position="13"/>
        <end position="258"/>
    </location>
</feature>
<dbReference type="RefSeq" id="WP_204017281.1">
    <property type="nucleotide sequence ID" value="NZ_BOOG01000037.1"/>
</dbReference>
<evidence type="ECO:0000259" key="8">
    <source>
        <dbReference type="PROSITE" id="PS50011"/>
    </source>
</evidence>
<evidence type="ECO:0000256" key="7">
    <source>
        <dbReference type="SAM" id="MobiDB-lite"/>
    </source>
</evidence>
<dbReference type="PANTHER" id="PTHR43289">
    <property type="entry name" value="MITOGEN-ACTIVATED PROTEIN KINASE KINASE KINASE 20-RELATED"/>
    <property type="match status" value="1"/>
</dbReference>
<evidence type="ECO:0000256" key="1">
    <source>
        <dbReference type="ARBA" id="ARBA00012513"/>
    </source>
</evidence>
<feature type="region of interest" description="Disordered" evidence="7">
    <location>
        <begin position="266"/>
        <end position="297"/>
    </location>
</feature>
<evidence type="ECO:0000256" key="3">
    <source>
        <dbReference type="ARBA" id="ARBA00022679"/>
    </source>
</evidence>
<protein>
    <recommendedName>
        <fullName evidence="1">non-specific serine/threonine protein kinase</fullName>
        <ecNumber evidence="1">2.7.11.1</ecNumber>
    </recommendedName>
</protein>
<dbReference type="AlphaFoldDB" id="A0A8J3RC36"/>
<comment type="caution">
    <text evidence="9">The sequence shown here is derived from an EMBL/GenBank/DDBJ whole genome shotgun (WGS) entry which is preliminary data.</text>
</comment>
<accession>A0A8J3RC36</accession>
<dbReference type="InterPro" id="IPR000719">
    <property type="entry name" value="Prot_kinase_dom"/>
</dbReference>
<feature type="compositionally biased region" description="Low complexity" evidence="7">
    <location>
        <begin position="268"/>
        <end position="278"/>
    </location>
</feature>
<evidence type="ECO:0000256" key="2">
    <source>
        <dbReference type="ARBA" id="ARBA00022527"/>
    </source>
</evidence>
<dbReference type="GO" id="GO:0005524">
    <property type="term" value="F:ATP binding"/>
    <property type="evidence" value="ECO:0007669"/>
    <property type="project" value="UniProtKB-KW"/>
</dbReference>
<dbReference type="PROSITE" id="PS50011">
    <property type="entry name" value="PROTEIN_KINASE_DOM"/>
    <property type="match status" value="1"/>
</dbReference>
<dbReference type="InterPro" id="IPR011009">
    <property type="entry name" value="Kinase-like_dom_sf"/>
</dbReference>
<dbReference type="SUPFAM" id="SSF56112">
    <property type="entry name" value="Protein kinase-like (PK-like)"/>
    <property type="match status" value="1"/>
</dbReference>
<dbReference type="EMBL" id="BOOG01000037">
    <property type="protein sequence ID" value="GIH71586.1"/>
    <property type="molecule type" value="Genomic_DNA"/>
</dbReference>
<feature type="compositionally biased region" description="Pro residues" evidence="7">
    <location>
        <begin position="279"/>
        <end position="297"/>
    </location>
</feature>
<keyword evidence="3" id="KW-0808">Transferase</keyword>
<gene>
    <name evidence="9" type="ORF">Mth01_38390</name>
</gene>
<keyword evidence="10" id="KW-1185">Reference proteome</keyword>
<evidence type="ECO:0000256" key="6">
    <source>
        <dbReference type="ARBA" id="ARBA00022840"/>
    </source>
</evidence>
<keyword evidence="2" id="KW-0723">Serine/threonine-protein kinase</keyword>
<dbReference type="EC" id="2.7.11.1" evidence="1"/>
<evidence type="ECO:0000313" key="10">
    <source>
        <dbReference type="Proteomes" id="UP000610966"/>
    </source>
</evidence>
<evidence type="ECO:0000256" key="5">
    <source>
        <dbReference type="ARBA" id="ARBA00022777"/>
    </source>
</evidence>